<feature type="domain" description="FAD-binding" evidence="7">
    <location>
        <begin position="314"/>
        <end position="380"/>
    </location>
</feature>
<evidence type="ECO:0000256" key="1">
    <source>
        <dbReference type="ARBA" id="ARBA00001974"/>
    </source>
</evidence>
<evidence type="ECO:0000256" key="6">
    <source>
        <dbReference type="SAM" id="MobiDB-lite"/>
    </source>
</evidence>
<dbReference type="GeneID" id="19244118"/>
<dbReference type="OrthoDB" id="47494at2759"/>
<keyword evidence="4" id="KW-0560">Oxidoreductase</keyword>
<dbReference type="PANTHER" id="PTHR47178">
    <property type="entry name" value="MONOOXYGENASE, FAD-BINDING"/>
    <property type="match status" value="1"/>
</dbReference>
<organism evidence="8 9">
    <name type="scientific">Endocarpon pusillum (strain Z07020 / HMAS-L-300199)</name>
    <name type="common">Lichen-forming fungus</name>
    <dbReference type="NCBI Taxonomy" id="1263415"/>
    <lineage>
        <taxon>Eukaryota</taxon>
        <taxon>Fungi</taxon>
        <taxon>Dikarya</taxon>
        <taxon>Ascomycota</taxon>
        <taxon>Pezizomycotina</taxon>
        <taxon>Eurotiomycetes</taxon>
        <taxon>Chaetothyriomycetidae</taxon>
        <taxon>Verrucariales</taxon>
        <taxon>Verrucariaceae</taxon>
        <taxon>Endocarpon</taxon>
    </lineage>
</organism>
<keyword evidence="2" id="KW-0285">Flavoprotein</keyword>
<dbReference type="InterPro" id="IPR036188">
    <property type="entry name" value="FAD/NAD-bd_sf"/>
</dbReference>
<evidence type="ECO:0000313" key="9">
    <source>
        <dbReference type="Proteomes" id="UP000019373"/>
    </source>
</evidence>
<keyword evidence="3" id="KW-0274">FAD</keyword>
<dbReference type="OMA" id="PFPHING"/>
<feature type="region of interest" description="Disordered" evidence="6">
    <location>
        <begin position="407"/>
        <end position="426"/>
    </location>
</feature>
<sequence length="426" mass="46524">MASSDFKVLILGGGNCGLSLATGLKKAGINYTVFERDSEHDFFHRPRDWGILLHWGAEYLEKVLPPHLRARIKEPRCDPHLDTLAGIPPVPYVNALTVDFCYCERKGPNSADRIQFGKYLDKVSVNGDTVQVTFRDGTTETGNMAIGCDGSHSKVREFLVGHDAAQLEPVDLTMINFPKGGYTAEEARLLQTLHPVFKIAAHPDKPGNGILGGTNHIHSSSTSAETLLIMASTVALDIADPNDPTTWKFQNYVGWWGPPYAKDLQDPETRMNVYRSWVSSFCEPFRTGGLKLAEGEVVPVYPGQQWAPTMAWDNYGGKVTLAGDAAHSMVPQRGQGLNNAIKDASDIVDAIKTVTSGEKTLEEAIAAYEAEMKPRGAKEVALSLEQALKARNQSTLKDSPLFKLGWQRGKAEAPAPTPAHAENVQT</sequence>
<evidence type="ECO:0000256" key="4">
    <source>
        <dbReference type="ARBA" id="ARBA00023002"/>
    </source>
</evidence>
<dbReference type="HOGENOM" id="CLU_009665_3_2_1"/>
<evidence type="ECO:0000256" key="2">
    <source>
        <dbReference type="ARBA" id="ARBA00022630"/>
    </source>
</evidence>
<dbReference type="GO" id="GO:0071949">
    <property type="term" value="F:FAD binding"/>
    <property type="evidence" value="ECO:0007669"/>
    <property type="project" value="InterPro"/>
</dbReference>
<comment type="cofactor">
    <cofactor evidence="1">
        <name>FAD</name>
        <dbReference type="ChEBI" id="CHEBI:57692"/>
    </cofactor>
</comment>
<dbReference type="Proteomes" id="UP000019373">
    <property type="component" value="Unassembled WGS sequence"/>
</dbReference>
<dbReference type="AlphaFoldDB" id="U1GEH0"/>
<dbReference type="InterPro" id="IPR002938">
    <property type="entry name" value="FAD-bd"/>
</dbReference>
<evidence type="ECO:0000313" key="8">
    <source>
        <dbReference type="EMBL" id="ERF76022.1"/>
    </source>
</evidence>
<dbReference type="eggNOG" id="KOG2614">
    <property type="taxonomic scope" value="Eukaryota"/>
</dbReference>
<dbReference type="Gene3D" id="3.50.50.60">
    <property type="entry name" value="FAD/NAD(P)-binding domain"/>
    <property type="match status" value="1"/>
</dbReference>
<dbReference type="RefSeq" id="XP_007786646.1">
    <property type="nucleotide sequence ID" value="XM_007788456.1"/>
</dbReference>
<proteinExistence type="predicted"/>
<keyword evidence="5" id="KW-0503">Monooxygenase</keyword>
<gene>
    <name evidence="8" type="ORF">EPUS_09290</name>
</gene>
<evidence type="ECO:0000256" key="3">
    <source>
        <dbReference type="ARBA" id="ARBA00022827"/>
    </source>
</evidence>
<name>U1GEH0_ENDPU</name>
<evidence type="ECO:0000259" key="7">
    <source>
        <dbReference type="Pfam" id="PF01494"/>
    </source>
</evidence>
<dbReference type="PRINTS" id="PR00420">
    <property type="entry name" value="RNGMNOXGNASE"/>
</dbReference>
<evidence type="ECO:0000256" key="5">
    <source>
        <dbReference type="ARBA" id="ARBA00023033"/>
    </source>
</evidence>
<dbReference type="PANTHER" id="PTHR47178:SF2">
    <property type="entry name" value="FAD-BINDING DOMAIN-CONTAINING PROTEIN"/>
    <property type="match status" value="1"/>
</dbReference>
<feature type="compositionally biased region" description="Low complexity" evidence="6">
    <location>
        <begin position="412"/>
        <end position="426"/>
    </location>
</feature>
<protein>
    <recommendedName>
        <fullName evidence="7">FAD-binding domain-containing protein</fullName>
    </recommendedName>
</protein>
<dbReference type="GO" id="GO:0004497">
    <property type="term" value="F:monooxygenase activity"/>
    <property type="evidence" value="ECO:0007669"/>
    <property type="project" value="UniProtKB-KW"/>
</dbReference>
<keyword evidence="9" id="KW-1185">Reference proteome</keyword>
<accession>U1GEH0</accession>
<dbReference type="Pfam" id="PF01494">
    <property type="entry name" value="FAD_binding_3"/>
    <property type="match status" value="1"/>
</dbReference>
<reference evidence="9" key="1">
    <citation type="journal article" date="2014" name="BMC Genomics">
        <title>Genome characteristics reveal the impact of lichenization on lichen-forming fungus Endocarpon pusillum Hedwig (Verrucariales, Ascomycota).</title>
        <authorList>
            <person name="Wang Y.-Y."/>
            <person name="Liu B."/>
            <person name="Zhang X.-Y."/>
            <person name="Zhou Q.-M."/>
            <person name="Zhang T."/>
            <person name="Li H."/>
            <person name="Yu Y.-F."/>
            <person name="Zhang X.-L."/>
            <person name="Hao X.-Y."/>
            <person name="Wang M."/>
            <person name="Wang L."/>
            <person name="Wei J.-C."/>
        </authorList>
    </citation>
    <scope>NUCLEOTIDE SEQUENCE [LARGE SCALE GENOMIC DNA]</scope>
    <source>
        <strain evidence="9">Z07020 / HMAS-L-300199</strain>
    </source>
</reference>
<dbReference type="SUPFAM" id="SSF51905">
    <property type="entry name" value="FAD/NAD(P)-binding domain"/>
    <property type="match status" value="1"/>
</dbReference>
<dbReference type="EMBL" id="KE720790">
    <property type="protein sequence ID" value="ERF76022.1"/>
    <property type="molecule type" value="Genomic_DNA"/>
</dbReference>